<dbReference type="Pfam" id="PF07686">
    <property type="entry name" value="V-set"/>
    <property type="match status" value="1"/>
</dbReference>
<comment type="caution">
    <text evidence="11">The sequence shown here is derived from an EMBL/GenBank/DDBJ whole genome shotgun (WGS) entry which is preliminary data.</text>
</comment>
<keyword evidence="4" id="KW-1015">Disulfide bond</keyword>
<dbReference type="GO" id="GO:0016020">
    <property type="term" value="C:membrane"/>
    <property type="evidence" value="ECO:0007669"/>
    <property type="project" value="UniProtKB-SubCell"/>
</dbReference>
<dbReference type="SMART" id="SM00406">
    <property type="entry name" value="IGv"/>
    <property type="match status" value="1"/>
</dbReference>
<accession>A0ABD0WHA9</accession>
<keyword evidence="2 8" id="KW-0732">Signal</keyword>
<dbReference type="InterPro" id="IPR003599">
    <property type="entry name" value="Ig_sub"/>
</dbReference>
<feature type="domain" description="Ig-like" evidence="10">
    <location>
        <begin position="48"/>
        <end position="129"/>
    </location>
</feature>
<feature type="transmembrane region" description="Helical" evidence="7">
    <location>
        <begin position="156"/>
        <end position="178"/>
    </location>
</feature>
<keyword evidence="6" id="KW-0393">Immunoglobulin domain</keyword>
<keyword evidence="5" id="KW-0325">Glycoprotein</keyword>
<dbReference type="SUPFAM" id="SSF47986">
    <property type="entry name" value="DEATH domain"/>
    <property type="match status" value="1"/>
</dbReference>
<evidence type="ECO:0000259" key="10">
    <source>
        <dbReference type="PROSITE" id="PS50835"/>
    </source>
</evidence>
<evidence type="ECO:0000256" key="3">
    <source>
        <dbReference type="ARBA" id="ARBA00023136"/>
    </source>
</evidence>
<reference evidence="11 12" key="1">
    <citation type="submission" date="2024-06" db="EMBL/GenBank/DDBJ databases">
        <authorList>
            <person name="Pan Q."/>
            <person name="Wen M."/>
            <person name="Jouanno E."/>
            <person name="Zahm M."/>
            <person name="Klopp C."/>
            <person name="Cabau C."/>
            <person name="Louis A."/>
            <person name="Berthelot C."/>
            <person name="Parey E."/>
            <person name="Roest Crollius H."/>
            <person name="Montfort J."/>
            <person name="Robinson-Rechavi M."/>
            <person name="Bouchez O."/>
            <person name="Lampietro C."/>
            <person name="Lopez Roques C."/>
            <person name="Donnadieu C."/>
            <person name="Postlethwait J."/>
            <person name="Bobe J."/>
            <person name="Verreycken H."/>
            <person name="Guiguen Y."/>
        </authorList>
    </citation>
    <scope>NUCLEOTIDE SEQUENCE [LARGE SCALE GENOMIC DNA]</scope>
    <source>
        <strain evidence="11">Up_M1</strain>
        <tissue evidence="11">Testis</tissue>
    </source>
</reference>
<keyword evidence="12" id="KW-1185">Reference proteome</keyword>
<dbReference type="PROSITE" id="PS50835">
    <property type="entry name" value="IG_LIKE"/>
    <property type="match status" value="1"/>
</dbReference>
<keyword evidence="7" id="KW-1133">Transmembrane helix</keyword>
<sequence length="310" mass="34672">MKDSLMQNLGLVHLQGLVSSLVLVLLTVCRGDSVQVVGQPEPVVALIGDDVILPCFLNPKSDASSQSVRWRQQSEEVHLYRSKVDANDDQNPVYRLRTSLFKEELKNGNVSLKLNNVKLSDAGTYSCQVPTLDKDQKAFVQLVVDTVFPMTRGQKAGIIIGVIIAVTILSVAGGVYMWRQKKQLKQQQEEQSIIFVDHNRNDLIQRVTKVIPITEELLQMGLIQKEDQSTITAPKTSQDQMGKLYQVLQEGGDKTKSAFYKILLKQEPNLLKELDVNFVDKYKDDLIQWVDEVKSISMSAAPEGFDPEGG</sequence>
<dbReference type="InterPro" id="IPR036179">
    <property type="entry name" value="Ig-like_dom_sf"/>
</dbReference>
<evidence type="ECO:0000256" key="1">
    <source>
        <dbReference type="ARBA" id="ARBA00004370"/>
    </source>
</evidence>
<feature type="domain" description="CARD" evidence="9">
    <location>
        <begin position="188"/>
        <end position="278"/>
    </location>
</feature>
<dbReference type="InterPro" id="IPR050504">
    <property type="entry name" value="IgSF_BTN/MOG"/>
</dbReference>
<evidence type="ECO:0000256" key="7">
    <source>
        <dbReference type="SAM" id="Phobius"/>
    </source>
</evidence>
<comment type="subcellular location">
    <subcellularLocation>
        <location evidence="1">Membrane</location>
    </subcellularLocation>
</comment>
<protein>
    <submittedName>
        <fullName evidence="11">Uncharacterized protein</fullName>
    </submittedName>
</protein>
<gene>
    <name evidence="11" type="ORF">UPYG_G00247090</name>
</gene>
<feature type="chain" id="PRO_5044856571" evidence="8">
    <location>
        <begin position="32"/>
        <end position="310"/>
    </location>
</feature>
<dbReference type="SUPFAM" id="SSF48726">
    <property type="entry name" value="Immunoglobulin"/>
    <property type="match status" value="1"/>
</dbReference>
<dbReference type="Pfam" id="PF00619">
    <property type="entry name" value="CARD"/>
    <property type="match status" value="1"/>
</dbReference>
<evidence type="ECO:0000256" key="5">
    <source>
        <dbReference type="ARBA" id="ARBA00023180"/>
    </source>
</evidence>
<evidence type="ECO:0000256" key="2">
    <source>
        <dbReference type="ARBA" id="ARBA00022729"/>
    </source>
</evidence>
<dbReference type="InterPro" id="IPR007110">
    <property type="entry name" value="Ig-like_dom"/>
</dbReference>
<proteinExistence type="predicted"/>
<dbReference type="GO" id="GO:0050863">
    <property type="term" value="P:regulation of T cell activation"/>
    <property type="evidence" value="ECO:0007669"/>
    <property type="project" value="UniProtKB-ARBA"/>
</dbReference>
<dbReference type="Proteomes" id="UP001557470">
    <property type="component" value="Unassembled WGS sequence"/>
</dbReference>
<evidence type="ECO:0000256" key="8">
    <source>
        <dbReference type="SAM" id="SignalP"/>
    </source>
</evidence>
<dbReference type="Gene3D" id="2.60.40.10">
    <property type="entry name" value="Immunoglobulins"/>
    <property type="match status" value="1"/>
</dbReference>
<dbReference type="PROSITE" id="PS50209">
    <property type="entry name" value="CARD"/>
    <property type="match status" value="1"/>
</dbReference>
<keyword evidence="7" id="KW-0812">Transmembrane</keyword>
<dbReference type="InterPro" id="IPR013783">
    <property type="entry name" value="Ig-like_fold"/>
</dbReference>
<dbReference type="PANTHER" id="PTHR24100">
    <property type="entry name" value="BUTYROPHILIN"/>
    <property type="match status" value="1"/>
</dbReference>
<dbReference type="EMBL" id="JAGEUA010000007">
    <property type="protein sequence ID" value="KAL0970765.1"/>
    <property type="molecule type" value="Genomic_DNA"/>
</dbReference>
<dbReference type="InterPro" id="IPR013106">
    <property type="entry name" value="Ig_V-set"/>
</dbReference>
<dbReference type="InterPro" id="IPR011029">
    <property type="entry name" value="DEATH-like_dom_sf"/>
</dbReference>
<name>A0ABD0WHA9_UMBPY</name>
<dbReference type="AlphaFoldDB" id="A0ABD0WHA9"/>
<evidence type="ECO:0000256" key="4">
    <source>
        <dbReference type="ARBA" id="ARBA00023157"/>
    </source>
</evidence>
<evidence type="ECO:0000259" key="9">
    <source>
        <dbReference type="PROSITE" id="PS50209"/>
    </source>
</evidence>
<organism evidence="11 12">
    <name type="scientific">Umbra pygmaea</name>
    <name type="common">Eastern mudminnow</name>
    <dbReference type="NCBI Taxonomy" id="75934"/>
    <lineage>
        <taxon>Eukaryota</taxon>
        <taxon>Metazoa</taxon>
        <taxon>Chordata</taxon>
        <taxon>Craniata</taxon>
        <taxon>Vertebrata</taxon>
        <taxon>Euteleostomi</taxon>
        <taxon>Actinopterygii</taxon>
        <taxon>Neopterygii</taxon>
        <taxon>Teleostei</taxon>
        <taxon>Protacanthopterygii</taxon>
        <taxon>Esociformes</taxon>
        <taxon>Umbridae</taxon>
        <taxon>Umbra</taxon>
    </lineage>
</organism>
<feature type="signal peptide" evidence="8">
    <location>
        <begin position="1"/>
        <end position="31"/>
    </location>
</feature>
<dbReference type="GO" id="GO:1903037">
    <property type="term" value="P:regulation of leukocyte cell-cell adhesion"/>
    <property type="evidence" value="ECO:0007669"/>
    <property type="project" value="UniProtKB-ARBA"/>
</dbReference>
<evidence type="ECO:0000256" key="6">
    <source>
        <dbReference type="ARBA" id="ARBA00023319"/>
    </source>
</evidence>
<dbReference type="InterPro" id="IPR001315">
    <property type="entry name" value="CARD"/>
</dbReference>
<keyword evidence="3 7" id="KW-0472">Membrane</keyword>
<evidence type="ECO:0000313" key="11">
    <source>
        <dbReference type="EMBL" id="KAL0970765.1"/>
    </source>
</evidence>
<dbReference type="Gene3D" id="1.10.533.10">
    <property type="entry name" value="Death Domain, Fas"/>
    <property type="match status" value="1"/>
</dbReference>
<evidence type="ECO:0000313" key="12">
    <source>
        <dbReference type="Proteomes" id="UP001557470"/>
    </source>
</evidence>
<dbReference type="FunFam" id="2.60.40.10:FF:000142">
    <property type="entry name" value="V-set domain-containing T-cell activation inhibitor 1"/>
    <property type="match status" value="1"/>
</dbReference>
<dbReference type="SMART" id="SM00409">
    <property type="entry name" value="IG"/>
    <property type="match status" value="1"/>
</dbReference>